<dbReference type="Proteomes" id="UP000289738">
    <property type="component" value="Chromosome A04"/>
</dbReference>
<dbReference type="PANTHER" id="PTHR21493">
    <property type="entry name" value="CGI-141-RELATED/LIPASE CONTAINING PROTEIN"/>
    <property type="match status" value="1"/>
</dbReference>
<keyword evidence="1" id="KW-1133">Transmembrane helix</keyword>
<sequence>MAYELTEMKKAGIGLIGLGIFFTFLGVVLFFDRGLLALGNIFWLAGVAILLGWRSMLSLSTNPANYKVPPLSCPVSSLNYLLSFLQGTASFLLGLFFIFVRLPIVGILFEIYGCFVLFGLVHHFHFYLYMNELTLHSTLILSFMLLLAVVFGHRSKFSSIISLFLDGLYSLFPLRDLVSKGTMRFRCCL</sequence>
<keyword evidence="1" id="KW-0472">Membrane</keyword>
<comment type="caution">
    <text evidence="2">The sequence shown here is derived from an EMBL/GenBank/DDBJ whole genome shotgun (WGS) entry which is preliminary data.</text>
</comment>
<proteinExistence type="predicted"/>
<dbReference type="InterPro" id="IPR045176">
    <property type="entry name" value="Got1"/>
</dbReference>
<keyword evidence="1" id="KW-0812">Transmembrane</keyword>
<reference evidence="2 3" key="1">
    <citation type="submission" date="2019-01" db="EMBL/GenBank/DDBJ databases">
        <title>Sequencing of cultivated peanut Arachis hypogaea provides insights into genome evolution and oil improvement.</title>
        <authorList>
            <person name="Chen X."/>
        </authorList>
    </citation>
    <scope>NUCLEOTIDE SEQUENCE [LARGE SCALE GENOMIC DNA]</scope>
    <source>
        <strain evidence="3">cv. Fuhuasheng</strain>
        <tissue evidence="2">Leaves</tissue>
    </source>
</reference>
<name>A0A445D9V3_ARAHY</name>
<feature type="transmembrane region" description="Helical" evidence="1">
    <location>
        <begin position="157"/>
        <end position="174"/>
    </location>
</feature>
<dbReference type="PANTHER" id="PTHR21493:SF246">
    <property type="entry name" value="GOT1_SFT2-LIKE VESCICLE TRANSPORT PROTEIN FAMILY"/>
    <property type="match status" value="1"/>
</dbReference>
<feature type="transmembrane region" description="Helical" evidence="1">
    <location>
        <begin position="37"/>
        <end position="57"/>
    </location>
</feature>
<evidence type="ECO:0000256" key="1">
    <source>
        <dbReference type="SAM" id="Phobius"/>
    </source>
</evidence>
<evidence type="ECO:0000313" key="2">
    <source>
        <dbReference type="EMBL" id="RYR59947.1"/>
    </source>
</evidence>
<dbReference type="EMBL" id="SDMP01000004">
    <property type="protein sequence ID" value="RYR59947.1"/>
    <property type="molecule type" value="Genomic_DNA"/>
</dbReference>
<organism evidence="2 3">
    <name type="scientific">Arachis hypogaea</name>
    <name type="common">Peanut</name>
    <dbReference type="NCBI Taxonomy" id="3818"/>
    <lineage>
        <taxon>Eukaryota</taxon>
        <taxon>Viridiplantae</taxon>
        <taxon>Streptophyta</taxon>
        <taxon>Embryophyta</taxon>
        <taxon>Tracheophyta</taxon>
        <taxon>Spermatophyta</taxon>
        <taxon>Magnoliopsida</taxon>
        <taxon>eudicotyledons</taxon>
        <taxon>Gunneridae</taxon>
        <taxon>Pentapetalae</taxon>
        <taxon>rosids</taxon>
        <taxon>fabids</taxon>
        <taxon>Fabales</taxon>
        <taxon>Fabaceae</taxon>
        <taxon>Papilionoideae</taxon>
        <taxon>50 kb inversion clade</taxon>
        <taxon>dalbergioids sensu lato</taxon>
        <taxon>Dalbergieae</taxon>
        <taxon>Pterocarpus clade</taxon>
        <taxon>Arachis</taxon>
    </lineage>
</organism>
<dbReference type="STRING" id="3818.A0A445D9V3"/>
<feature type="transmembrane region" description="Helical" evidence="1">
    <location>
        <begin position="104"/>
        <end position="121"/>
    </location>
</feature>
<dbReference type="GO" id="GO:0005829">
    <property type="term" value="C:cytosol"/>
    <property type="evidence" value="ECO:0007669"/>
    <property type="project" value="GOC"/>
</dbReference>
<evidence type="ECO:0000313" key="3">
    <source>
        <dbReference type="Proteomes" id="UP000289738"/>
    </source>
</evidence>
<dbReference type="GO" id="GO:0042147">
    <property type="term" value="P:retrograde transport, endosome to Golgi"/>
    <property type="evidence" value="ECO:0007669"/>
    <property type="project" value="InterPro"/>
</dbReference>
<protein>
    <recommendedName>
        <fullName evidence="4">Vesicle transport protein</fullName>
    </recommendedName>
</protein>
<accession>A0A445D9V3</accession>
<gene>
    <name evidence="2" type="ORF">Ahy_A04g017072</name>
</gene>
<keyword evidence="3" id="KW-1185">Reference proteome</keyword>
<feature type="transmembrane region" description="Helical" evidence="1">
    <location>
        <begin position="78"/>
        <end position="98"/>
    </location>
</feature>
<evidence type="ECO:0008006" key="4">
    <source>
        <dbReference type="Google" id="ProtNLM"/>
    </source>
</evidence>
<dbReference type="AlphaFoldDB" id="A0A445D9V3"/>
<dbReference type="GO" id="GO:0006888">
    <property type="term" value="P:endoplasmic reticulum to Golgi vesicle-mediated transport"/>
    <property type="evidence" value="ECO:0007669"/>
    <property type="project" value="InterPro"/>
</dbReference>
<feature type="transmembrane region" description="Helical" evidence="1">
    <location>
        <begin position="12"/>
        <end position="31"/>
    </location>
</feature>
<feature type="transmembrane region" description="Helical" evidence="1">
    <location>
        <begin position="133"/>
        <end position="151"/>
    </location>
</feature>